<gene>
    <name evidence="1" type="ORF">PCOR1329_LOCUS75442</name>
</gene>
<proteinExistence type="predicted"/>
<accession>A0ABN9XC92</accession>
<keyword evidence="2" id="KW-1185">Reference proteome</keyword>
<comment type="caution">
    <text evidence="1">The sequence shown here is derived from an EMBL/GenBank/DDBJ whole genome shotgun (WGS) entry which is preliminary data.</text>
</comment>
<dbReference type="EMBL" id="CAUYUJ010020291">
    <property type="protein sequence ID" value="CAK0897190.1"/>
    <property type="molecule type" value="Genomic_DNA"/>
</dbReference>
<sequence length="144" mass="15909">MLCPAYSDFGRTCCLFLEGSTCRILQVRPLQPPARGHTWATGGGPTTNWRPEAGTPCTGCRGRAADLQAGLLRRRRCAACQAARGHWRGDPAWRHWQARNILSNYSDSLPSYFFEFPPHLEVHMLLGPDSCGVILAMQKLGVGQ</sequence>
<dbReference type="Proteomes" id="UP001189429">
    <property type="component" value="Unassembled WGS sequence"/>
</dbReference>
<reference evidence="1" key="1">
    <citation type="submission" date="2023-10" db="EMBL/GenBank/DDBJ databases">
        <authorList>
            <person name="Chen Y."/>
            <person name="Shah S."/>
            <person name="Dougan E. K."/>
            <person name="Thang M."/>
            <person name="Chan C."/>
        </authorList>
    </citation>
    <scope>NUCLEOTIDE SEQUENCE [LARGE SCALE GENOMIC DNA]</scope>
</reference>
<name>A0ABN9XC92_9DINO</name>
<protein>
    <submittedName>
        <fullName evidence="1">Uncharacterized protein</fullName>
    </submittedName>
</protein>
<evidence type="ECO:0000313" key="1">
    <source>
        <dbReference type="EMBL" id="CAK0897190.1"/>
    </source>
</evidence>
<evidence type="ECO:0000313" key="2">
    <source>
        <dbReference type="Proteomes" id="UP001189429"/>
    </source>
</evidence>
<organism evidence="1 2">
    <name type="scientific">Prorocentrum cordatum</name>
    <dbReference type="NCBI Taxonomy" id="2364126"/>
    <lineage>
        <taxon>Eukaryota</taxon>
        <taxon>Sar</taxon>
        <taxon>Alveolata</taxon>
        <taxon>Dinophyceae</taxon>
        <taxon>Prorocentrales</taxon>
        <taxon>Prorocentraceae</taxon>
        <taxon>Prorocentrum</taxon>
    </lineage>
</organism>
<feature type="non-terminal residue" evidence="1">
    <location>
        <position position="144"/>
    </location>
</feature>